<accession>A0A1R1Y656</accession>
<evidence type="ECO:0000313" key="2">
    <source>
        <dbReference type="Proteomes" id="UP000187429"/>
    </source>
</evidence>
<reference evidence="2" key="1">
    <citation type="submission" date="2017-01" db="EMBL/GenBank/DDBJ databases">
        <authorList>
            <person name="Wang Y."/>
            <person name="White M."/>
            <person name="Kvist S."/>
            <person name="Moncalvo J.-M."/>
        </authorList>
    </citation>
    <scope>NUCLEOTIDE SEQUENCE [LARGE SCALE GENOMIC DNA]</scope>
    <source>
        <strain evidence="2">ID-206-W2</strain>
    </source>
</reference>
<comment type="caution">
    <text evidence="1">The sequence shown here is derived from an EMBL/GenBank/DDBJ whole genome shotgun (WGS) entry which is preliminary data.</text>
</comment>
<dbReference type="AlphaFoldDB" id="A0A1R1Y656"/>
<dbReference type="EMBL" id="LSSM01002258">
    <property type="protein sequence ID" value="OMJ22441.1"/>
    <property type="molecule type" value="Genomic_DNA"/>
</dbReference>
<evidence type="ECO:0000313" key="1">
    <source>
        <dbReference type="EMBL" id="OMJ22441.1"/>
    </source>
</evidence>
<protein>
    <submittedName>
        <fullName evidence="1">Uncharacterized protein</fullName>
    </submittedName>
</protein>
<sequence>MDNIEIIATKAAQKNNSYLELRQDIDKFSTDNLINSHSNNSSIKSAPFHTTKFNNALPPYKTPIDCIYEDDFMENFNASCIKKPRTSNDEIETAYQNNSMSFLEPNNSKKKSFEKKIFIPDIEMNSSISVSSLGKSQF</sequence>
<gene>
    <name evidence="1" type="ORF">AYI69_g5398</name>
</gene>
<dbReference type="Proteomes" id="UP000187429">
    <property type="component" value="Unassembled WGS sequence"/>
</dbReference>
<keyword evidence="2" id="KW-1185">Reference proteome</keyword>
<name>A0A1R1Y656_9FUNG</name>
<proteinExistence type="predicted"/>
<organism evidence="1 2">
    <name type="scientific">Smittium culicis</name>
    <dbReference type="NCBI Taxonomy" id="133412"/>
    <lineage>
        <taxon>Eukaryota</taxon>
        <taxon>Fungi</taxon>
        <taxon>Fungi incertae sedis</taxon>
        <taxon>Zoopagomycota</taxon>
        <taxon>Kickxellomycotina</taxon>
        <taxon>Harpellomycetes</taxon>
        <taxon>Harpellales</taxon>
        <taxon>Legeriomycetaceae</taxon>
        <taxon>Smittium</taxon>
    </lineage>
</organism>